<dbReference type="GO" id="GO:0006020">
    <property type="term" value="P:inositol metabolic process"/>
    <property type="evidence" value="ECO:0007669"/>
    <property type="project" value="TreeGrafter"/>
</dbReference>
<organism evidence="2 3">
    <name type="scientific">Leptospira fainei serovar Hurstbridge str. BUT 6</name>
    <dbReference type="NCBI Taxonomy" id="1193011"/>
    <lineage>
        <taxon>Bacteria</taxon>
        <taxon>Pseudomonadati</taxon>
        <taxon>Spirochaetota</taxon>
        <taxon>Spirochaetia</taxon>
        <taxon>Leptospirales</taxon>
        <taxon>Leptospiraceae</taxon>
        <taxon>Leptospira</taxon>
    </lineage>
</organism>
<gene>
    <name evidence="2" type="ORF">LEP1GSC058_3692</name>
</gene>
<dbReference type="PRINTS" id="PR00377">
    <property type="entry name" value="IMPHPHTASES"/>
</dbReference>
<dbReference type="GO" id="GO:0046872">
    <property type="term" value="F:metal ion binding"/>
    <property type="evidence" value="ECO:0007669"/>
    <property type="project" value="UniProtKB-KW"/>
</dbReference>
<comment type="caution">
    <text evidence="2">The sequence shown here is derived from an EMBL/GenBank/DDBJ whole genome shotgun (WGS) entry which is preliminary data.</text>
</comment>
<dbReference type="InterPro" id="IPR000760">
    <property type="entry name" value="Inositol_monophosphatase-like"/>
</dbReference>
<feature type="binding site" evidence="1">
    <location>
        <position position="84"/>
    </location>
    <ligand>
        <name>Mg(2+)</name>
        <dbReference type="ChEBI" id="CHEBI:18420"/>
        <label>1</label>
        <note>catalytic</note>
    </ligand>
</feature>
<dbReference type="AlphaFoldDB" id="S3W207"/>
<dbReference type="SUPFAM" id="SSF56655">
    <property type="entry name" value="Carbohydrate phosphatase"/>
    <property type="match status" value="1"/>
</dbReference>
<dbReference type="Gene3D" id="3.40.190.80">
    <property type="match status" value="1"/>
</dbReference>
<dbReference type="STRING" id="1193011.LEP1GSC058_3692"/>
<feature type="binding site" evidence="1">
    <location>
        <position position="210"/>
    </location>
    <ligand>
        <name>Mg(2+)</name>
        <dbReference type="ChEBI" id="CHEBI:18420"/>
        <label>1</label>
        <note>catalytic</note>
    </ligand>
</feature>
<dbReference type="GO" id="GO:0007165">
    <property type="term" value="P:signal transduction"/>
    <property type="evidence" value="ECO:0007669"/>
    <property type="project" value="TreeGrafter"/>
</dbReference>
<keyword evidence="1" id="KW-0460">Magnesium</keyword>
<accession>S3W207</accession>
<dbReference type="CDD" id="cd01637">
    <property type="entry name" value="IMPase_like"/>
    <property type="match status" value="1"/>
</dbReference>
<protein>
    <submittedName>
        <fullName evidence="2">Inositol monophosphatase family protein</fullName>
    </submittedName>
</protein>
<dbReference type="Gene3D" id="3.30.540.10">
    <property type="entry name" value="Fructose-1,6-Bisphosphatase, subunit A, domain 1"/>
    <property type="match status" value="1"/>
</dbReference>
<sequence length="259" mass="28091">MSIRSDLLLSFESISREAGDQILKYFDGKSEYSLKDPMQVLTNADLASHEILLESLHREFSGIPIVLEEQENSEPLPASYLVCDELDGTTLFSRGISEFSVIMAYVEAGKPVAGCIYFPATGSIVLSERGKGTTVDGRKVAFLEASDLSHSVVSLEINNTLTNEDFAWIANVVKNSLASRSLAATGAGFRELLLGKTDLFLNFNGAKVWDFAAGAIAVEEAGGILLSKEGKPLEWDKIRMSGVICKDSNLASSVFRLKP</sequence>
<dbReference type="PANTHER" id="PTHR20854:SF4">
    <property type="entry name" value="INOSITOL-1-MONOPHOSPHATASE-RELATED"/>
    <property type="match status" value="1"/>
</dbReference>
<dbReference type="RefSeq" id="WP_016550787.1">
    <property type="nucleotide sequence ID" value="NZ_AKWZ02000010.1"/>
</dbReference>
<reference evidence="2" key="1">
    <citation type="submission" date="2013-04" db="EMBL/GenBank/DDBJ databases">
        <authorList>
            <person name="Harkins D.M."/>
            <person name="Durkin A.S."/>
            <person name="Selengut J.D."/>
            <person name="Sanka R."/>
            <person name="DePew J."/>
            <person name="Purushe J."/>
            <person name="Ahmed A."/>
            <person name="van der Linden H."/>
            <person name="Goris M.G.A."/>
            <person name="Hartskeerl R.A."/>
            <person name="Vinetz J.M."/>
            <person name="Sutton G.G."/>
            <person name="Nelson W.C."/>
            <person name="Fouts D.E."/>
        </authorList>
    </citation>
    <scope>NUCLEOTIDE SEQUENCE [LARGE SCALE GENOMIC DNA]</scope>
    <source>
        <strain evidence="2">BUT 6</strain>
    </source>
</reference>
<feature type="binding site" evidence="1">
    <location>
        <position position="86"/>
    </location>
    <ligand>
        <name>Mg(2+)</name>
        <dbReference type="ChEBI" id="CHEBI:18420"/>
        <label>1</label>
        <note>catalytic</note>
    </ligand>
</feature>
<feature type="binding site" evidence="1">
    <location>
        <position position="87"/>
    </location>
    <ligand>
        <name>Mg(2+)</name>
        <dbReference type="ChEBI" id="CHEBI:18420"/>
        <label>1</label>
        <note>catalytic</note>
    </ligand>
</feature>
<dbReference type="Proteomes" id="UP000014540">
    <property type="component" value="Unassembled WGS sequence"/>
</dbReference>
<dbReference type="Pfam" id="PF00459">
    <property type="entry name" value="Inositol_P"/>
    <property type="match status" value="1"/>
</dbReference>
<keyword evidence="1" id="KW-0479">Metal-binding</keyword>
<evidence type="ECO:0000256" key="1">
    <source>
        <dbReference type="PIRSR" id="PIRSR600760-2"/>
    </source>
</evidence>
<feature type="binding site" evidence="1">
    <location>
        <position position="68"/>
    </location>
    <ligand>
        <name>Mg(2+)</name>
        <dbReference type="ChEBI" id="CHEBI:18420"/>
        <label>1</label>
        <note>catalytic</note>
    </ligand>
</feature>
<proteinExistence type="predicted"/>
<dbReference type="PANTHER" id="PTHR20854">
    <property type="entry name" value="INOSITOL MONOPHOSPHATASE"/>
    <property type="match status" value="1"/>
</dbReference>
<name>S3W207_9LEPT</name>
<comment type="cofactor">
    <cofactor evidence="1">
        <name>Mg(2+)</name>
        <dbReference type="ChEBI" id="CHEBI:18420"/>
    </cofactor>
</comment>
<evidence type="ECO:0000313" key="3">
    <source>
        <dbReference type="Proteomes" id="UP000014540"/>
    </source>
</evidence>
<dbReference type="EMBL" id="AKWZ02000010">
    <property type="protein sequence ID" value="EPG74332.1"/>
    <property type="molecule type" value="Genomic_DNA"/>
</dbReference>
<dbReference type="GO" id="GO:0008934">
    <property type="term" value="F:inositol monophosphate 1-phosphatase activity"/>
    <property type="evidence" value="ECO:0007669"/>
    <property type="project" value="TreeGrafter"/>
</dbReference>
<evidence type="ECO:0000313" key="2">
    <source>
        <dbReference type="EMBL" id="EPG74332.1"/>
    </source>
</evidence>
<dbReference type="OrthoDB" id="343566at2"/>
<keyword evidence="3" id="KW-1185">Reference proteome</keyword>